<feature type="transmembrane region" description="Helical" evidence="3">
    <location>
        <begin position="80"/>
        <end position="101"/>
    </location>
</feature>
<dbReference type="InterPro" id="IPR029787">
    <property type="entry name" value="Nucleotide_cyclase"/>
</dbReference>
<dbReference type="CDD" id="cd00130">
    <property type="entry name" value="PAS"/>
    <property type="match status" value="1"/>
</dbReference>
<reference evidence="6 7" key="1">
    <citation type="submission" date="2019-07" db="EMBL/GenBank/DDBJ databases">
        <title>Sphingomonas solaris sp. nov., isolated from a solar panel from Boston, Massachusetts.</title>
        <authorList>
            <person name="Tanner K."/>
            <person name="Pascual J."/>
            <person name="Mancuso C."/>
            <person name="Pereto J."/>
            <person name="Khalil A."/>
            <person name="Vilanova C."/>
        </authorList>
    </citation>
    <scope>NUCLEOTIDE SEQUENCE [LARGE SCALE GENOMIC DNA]</scope>
    <source>
        <strain evidence="6 7">R4DWN</strain>
    </source>
</reference>
<dbReference type="GO" id="GO:0052621">
    <property type="term" value="F:diguanylate cyclase activity"/>
    <property type="evidence" value="ECO:0007669"/>
    <property type="project" value="UniProtKB-EC"/>
</dbReference>
<evidence type="ECO:0000259" key="4">
    <source>
        <dbReference type="PROSITE" id="PS50112"/>
    </source>
</evidence>
<dbReference type="SUPFAM" id="SSF55785">
    <property type="entry name" value="PYP-like sensor domain (PAS domain)"/>
    <property type="match status" value="1"/>
</dbReference>
<evidence type="ECO:0000256" key="1">
    <source>
        <dbReference type="ARBA" id="ARBA00012528"/>
    </source>
</evidence>
<dbReference type="PANTHER" id="PTHR45138">
    <property type="entry name" value="REGULATORY COMPONENTS OF SENSORY TRANSDUCTION SYSTEM"/>
    <property type="match status" value="1"/>
</dbReference>
<dbReference type="Gene3D" id="3.30.450.20">
    <property type="entry name" value="PAS domain"/>
    <property type="match status" value="1"/>
</dbReference>
<dbReference type="GO" id="GO:0005886">
    <property type="term" value="C:plasma membrane"/>
    <property type="evidence" value="ECO:0007669"/>
    <property type="project" value="TreeGrafter"/>
</dbReference>
<dbReference type="OrthoDB" id="9812260at2"/>
<dbReference type="InterPro" id="IPR000014">
    <property type="entry name" value="PAS"/>
</dbReference>
<organism evidence="6 7">
    <name type="scientific">Alterirhizorhabdus solaris</name>
    <dbReference type="NCBI Taxonomy" id="2529389"/>
    <lineage>
        <taxon>Bacteria</taxon>
        <taxon>Pseudomonadati</taxon>
        <taxon>Pseudomonadota</taxon>
        <taxon>Alphaproteobacteria</taxon>
        <taxon>Sphingomonadales</taxon>
        <taxon>Rhizorhabdaceae</taxon>
        <taxon>Alterirhizorhabdus</taxon>
    </lineage>
</organism>
<dbReference type="FunFam" id="3.30.70.270:FF:000001">
    <property type="entry name" value="Diguanylate cyclase domain protein"/>
    <property type="match status" value="1"/>
</dbReference>
<keyword evidence="3" id="KW-0812">Transmembrane</keyword>
<keyword evidence="7" id="KW-1185">Reference proteome</keyword>
<accession>A0A558QTM0</accession>
<gene>
    <name evidence="6" type="ORF">FOY91_19040</name>
</gene>
<dbReference type="NCBIfam" id="TIGR00254">
    <property type="entry name" value="GGDEF"/>
    <property type="match status" value="1"/>
</dbReference>
<feature type="domain" description="GGDEF" evidence="5">
    <location>
        <begin position="382"/>
        <end position="515"/>
    </location>
</feature>
<feature type="transmembrane region" description="Helical" evidence="3">
    <location>
        <begin position="55"/>
        <end position="74"/>
    </location>
</feature>
<proteinExistence type="predicted"/>
<dbReference type="SMART" id="SM00091">
    <property type="entry name" value="PAS"/>
    <property type="match status" value="1"/>
</dbReference>
<evidence type="ECO:0000313" key="7">
    <source>
        <dbReference type="Proteomes" id="UP000318681"/>
    </source>
</evidence>
<name>A0A558QTM0_9SPHN</name>
<evidence type="ECO:0000256" key="2">
    <source>
        <dbReference type="ARBA" id="ARBA00034247"/>
    </source>
</evidence>
<feature type="transmembrane region" description="Helical" evidence="3">
    <location>
        <begin position="145"/>
        <end position="171"/>
    </location>
</feature>
<dbReference type="SMART" id="SM00267">
    <property type="entry name" value="GGDEF"/>
    <property type="match status" value="1"/>
</dbReference>
<dbReference type="EC" id="2.7.7.65" evidence="1"/>
<feature type="transmembrane region" description="Helical" evidence="3">
    <location>
        <begin position="113"/>
        <end position="133"/>
    </location>
</feature>
<protein>
    <recommendedName>
        <fullName evidence="1">diguanylate cyclase</fullName>
        <ecNumber evidence="1">2.7.7.65</ecNumber>
    </recommendedName>
</protein>
<comment type="caution">
    <text evidence="6">The sequence shown here is derived from an EMBL/GenBank/DDBJ whole genome shotgun (WGS) entry which is preliminary data.</text>
</comment>
<feature type="domain" description="PAS" evidence="4">
    <location>
        <begin position="228"/>
        <end position="295"/>
    </location>
</feature>
<dbReference type="CDD" id="cd01949">
    <property type="entry name" value="GGDEF"/>
    <property type="match status" value="1"/>
</dbReference>
<evidence type="ECO:0000256" key="3">
    <source>
        <dbReference type="SAM" id="Phobius"/>
    </source>
</evidence>
<dbReference type="InterPro" id="IPR050469">
    <property type="entry name" value="Diguanylate_Cyclase"/>
</dbReference>
<dbReference type="NCBIfam" id="TIGR00229">
    <property type="entry name" value="sensory_box"/>
    <property type="match status" value="1"/>
</dbReference>
<dbReference type="Gene3D" id="3.30.70.270">
    <property type="match status" value="1"/>
</dbReference>
<feature type="transmembrane region" description="Helical" evidence="3">
    <location>
        <begin position="183"/>
        <end position="202"/>
    </location>
</feature>
<comment type="catalytic activity">
    <reaction evidence="2">
        <text>2 GTP = 3',3'-c-di-GMP + 2 diphosphate</text>
        <dbReference type="Rhea" id="RHEA:24898"/>
        <dbReference type="ChEBI" id="CHEBI:33019"/>
        <dbReference type="ChEBI" id="CHEBI:37565"/>
        <dbReference type="ChEBI" id="CHEBI:58805"/>
        <dbReference type="EC" id="2.7.7.65"/>
    </reaction>
</comment>
<dbReference type="SUPFAM" id="SSF55073">
    <property type="entry name" value="Nucleotide cyclase"/>
    <property type="match status" value="1"/>
</dbReference>
<sequence length="527" mass="57891">MNRLDPHDAPDGVFPLHDAGAATALVGRSGEFRADTLEQAFGWARLAETVRHSSWLLIASAILNTLFFISDWRFHGTSQFWIAIPARAMIVLASLGCLLVLRRRCSPRSVQQVMAWWTGITALGVAALVSSHSELALFVMLLLPMIFYLGVPLPFAWLSGCSVVASALLLLGYEAHHADDGSVIGLGLALATLNVCLMLVVARANRFQRLEWHATRIARDIADELEISREKLEKLFAAAPVPMVVTRCDDGRILQVNDNCAEMFGISPGMIGNESFERFYADPKDRLRLMTRLQRDGEVADFEVQARCGDGKQRTVMVKASIVEMAAGRIVIAGIIDISDRKAVELSLEWLASTDPLTKLPNRLSFFSTARAEMMRAARLARPLALLMIDLDHFKAINDTWGHQAGDMALRAFGTLCIEQLRGTDIIGRVGGEEFGILLPDTSGEDAIDIAERLCTALSAVRLPEPNEALRMSASIGLTVIQRGDRDLDAALARADRALYAAKRNGRNRVHFDPVDFTPPPTLRVAN</sequence>
<dbReference type="Pfam" id="PF00990">
    <property type="entry name" value="GGDEF"/>
    <property type="match status" value="1"/>
</dbReference>
<dbReference type="AlphaFoldDB" id="A0A558QTM0"/>
<keyword evidence="3" id="KW-0472">Membrane</keyword>
<dbReference type="Proteomes" id="UP000318681">
    <property type="component" value="Unassembled WGS sequence"/>
</dbReference>
<dbReference type="InterPro" id="IPR035965">
    <property type="entry name" value="PAS-like_dom_sf"/>
</dbReference>
<evidence type="ECO:0000259" key="5">
    <source>
        <dbReference type="PROSITE" id="PS50887"/>
    </source>
</evidence>
<dbReference type="PROSITE" id="PS50887">
    <property type="entry name" value="GGDEF"/>
    <property type="match status" value="1"/>
</dbReference>
<dbReference type="GO" id="GO:1902201">
    <property type="term" value="P:negative regulation of bacterial-type flagellum-dependent cell motility"/>
    <property type="evidence" value="ECO:0007669"/>
    <property type="project" value="TreeGrafter"/>
</dbReference>
<dbReference type="PANTHER" id="PTHR45138:SF9">
    <property type="entry name" value="DIGUANYLATE CYCLASE DGCM-RELATED"/>
    <property type="match status" value="1"/>
</dbReference>
<dbReference type="Pfam" id="PF13426">
    <property type="entry name" value="PAS_9"/>
    <property type="match status" value="1"/>
</dbReference>
<dbReference type="InterPro" id="IPR043128">
    <property type="entry name" value="Rev_trsase/Diguanyl_cyclase"/>
</dbReference>
<dbReference type="PROSITE" id="PS50112">
    <property type="entry name" value="PAS"/>
    <property type="match status" value="1"/>
</dbReference>
<dbReference type="GO" id="GO:0043709">
    <property type="term" value="P:cell adhesion involved in single-species biofilm formation"/>
    <property type="evidence" value="ECO:0007669"/>
    <property type="project" value="TreeGrafter"/>
</dbReference>
<dbReference type="EMBL" id="VNIM01000123">
    <property type="protein sequence ID" value="TVV70468.1"/>
    <property type="molecule type" value="Genomic_DNA"/>
</dbReference>
<keyword evidence="3" id="KW-1133">Transmembrane helix</keyword>
<dbReference type="RefSeq" id="WP_145155300.1">
    <property type="nucleotide sequence ID" value="NZ_VNIM01000123.1"/>
</dbReference>
<dbReference type="InterPro" id="IPR000160">
    <property type="entry name" value="GGDEF_dom"/>
</dbReference>
<evidence type="ECO:0000313" key="6">
    <source>
        <dbReference type="EMBL" id="TVV70468.1"/>
    </source>
</evidence>